<dbReference type="InterPro" id="IPR018060">
    <property type="entry name" value="HTH_AraC"/>
</dbReference>
<keyword evidence="1" id="KW-0805">Transcription regulation</keyword>
<dbReference type="InterPro" id="IPR046532">
    <property type="entry name" value="DUF6597"/>
</dbReference>
<keyword evidence="2" id="KW-0238">DNA-binding</keyword>
<accession>A0ABN2IYR0</accession>
<sequence>MIDATSQGSGAIVHARTAQQHFELTRAAPAVALEPFVDHYWIVQWDLRGREPHRQRVITHPSVHMTFTSYLTTGEGRARVTGVQHGEFVEEIAGQGRVIGAQFRVGGFRPFLSAPMSTITDRFVPVDEIFGDRGRAAAAGIVAAPDAAAGVALIDDFLTGSCPKPDPAIVRLAEIVRRIRADPTLTRVDRLAEDLAMTPRRLQQLFDEYVGVGPKWVIRRLQMHGAAERAADGADIDWAELAAHLGYADQAHFTRAFTATVGVSPARYARTTAT</sequence>
<evidence type="ECO:0000313" key="6">
    <source>
        <dbReference type="Proteomes" id="UP001500618"/>
    </source>
</evidence>
<dbReference type="SUPFAM" id="SSF46689">
    <property type="entry name" value="Homeodomain-like"/>
    <property type="match status" value="1"/>
</dbReference>
<evidence type="ECO:0000256" key="2">
    <source>
        <dbReference type="ARBA" id="ARBA00023125"/>
    </source>
</evidence>
<proteinExistence type="predicted"/>
<dbReference type="EMBL" id="BAAANY010000038">
    <property type="protein sequence ID" value="GAA1714465.1"/>
    <property type="molecule type" value="Genomic_DNA"/>
</dbReference>
<comment type="caution">
    <text evidence="5">The sequence shown here is derived from an EMBL/GenBank/DDBJ whole genome shotgun (WGS) entry which is preliminary data.</text>
</comment>
<dbReference type="RefSeq" id="WP_344314774.1">
    <property type="nucleotide sequence ID" value="NZ_BAAANY010000038.1"/>
</dbReference>
<keyword evidence="6" id="KW-1185">Reference proteome</keyword>
<evidence type="ECO:0000256" key="3">
    <source>
        <dbReference type="ARBA" id="ARBA00023163"/>
    </source>
</evidence>
<dbReference type="InterPro" id="IPR009057">
    <property type="entry name" value="Homeodomain-like_sf"/>
</dbReference>
<dbReference type="Proteomes" id="UP001500618">
    <property type="component" value="Unassembled WGS sequence"/>
</dbReference>
<evidence type="ECO:0000313" key="5">
    <source>
        <dbReference type="EMBL" id="GAA1714465.1"/>
    </source>
</evidence>
<dbReference type="PROSITE" id="PS01124">
    <property type="entry name" value="HTH_ARAC_FAMILY_2"/>
    <property type="match status" value="1"/>
</dbReference>
<dbReference type="Pfam" id="PF12833">
    <property type="entry name" value="HTH_18"/>
    <property type="match status" value="1"/>
</dbReference>
<organism evidence="5 6">
    <name type="scientific">Fodinicola feengrottensis</name>
    <dbReference type="NCBI Taxonomy" id="435914"/>
    <lineage>
        <taxon>Bacteria</taxon>
        <taxon>Bacillati</taxon>
        <taxon>Actinomycetota</taxon>
        <taxon>Actinomycetes</taxon>
        <taxon>Mycobacteriales</taxon>
        <taxon>Fodinicola</taxon>
    </lineage>
</organism>
<dbReference type="PANTHER" id="PTHR46796">
    <property type="entry name" value="HTH-TYPE TRANSCRIPTIONAL ACTIVATOR RHAS-RELATED"/>
    <property type="match status" value="1"/>
</dbReference>
<reference evidence="5 6" key="1">
    <citation type="journal article" date="2019" name="Int. J. Syst. Evol. Microbiol.">
        <title>The Global Catalogue of Microorganisms (GCM) 10K type strain sequencing project: providing services to taxonomists for standard genome sequencing and annotation.</title>
        <authorList>
            <consortium name="The Broad Institute Genomics Platform"/>
            <consortium name="The Broad Institute Genome Sequencing Center for Infectious Disease"/>
            <person name="Wu L."/>
            <person name="Ma J."/>
        </authorList>
    </citation>
    <scope>NUCLEOTIDE SEQUENCE [LARGE SCALE GENOMIC DNA]</scope>
    <source>
        <strain evidence="5 6">JCM 14718</strain>
    </source>
</reference>
<gene>
    <name evidence="5" type="ORF">GCM10009765_74330</name>
</gene>
<keyword evidence="3" id="KW-0804">Transcription</keyword>
<evidence type="ECO:0000256" key="1">
    <source>
        <dbReference type="ARBA" id="ARBA00023015"/>
    </source>
</evidence>
<feature type="domain" description="HTH araC/xylS-type" evidence="4">
    <location>
        <begin position="170"/>
        <end position="271"/>
    </location>
</feature>
<dbReference type="InterPro" id="IPR050204">
    <property type="entry name" value="AraC_XylS_family_regulators"/>
</dbReference>
<name>A0ABN2IYR0_9ACTN</name>
<dbReference type="Gene3D" id="1.10.10.60">
    <property type="entry name" value="Homeodomain-like"/>
    <property type="match status" value="1"/>
</dbReference>
<evidence type="ECO:0000259" key="4">
    <source>
        <dbReference type="PROSITE" id="PS01124"/>
    </source>
</evidence>
<protein>
    <submittedName>
        <fullName evidence="5">Helix-turn-helix domain-containing protein</fullName>
    </submittedName>
</protein>
<dbReference type="Pfam" id="PF20240">
    <property type="entry name" value="DUF6597"/>
    <property type="match status" value="1"/>
</dbReference>
<dbReference type="SMART" id="SM00342">
    <property type="entry name" value="HTH_ARAC"/>
    <property type="match status" value="1"/>
</dbReference>